<dbReference type="GO" id="GO:0061630">
    <property type="term" value="F:ubiquitin protein ligase activity"/>
    <property type="evidence" value="ECO:0007669"/>
    <property type="project" value="UniProtKB-EC"/>
</dbReference>
<dbReference type="InterPro" id="IPR016024">
    <property type="entry name" value="ARM-type_fold"/>
</dbReference>
<dbReference type="InterPro" id="IPR013083">
    <property type="entry name" value="Znf_RING/FYVE/PHD"/>
</dbReference>
<dbReference type="InterPro" id="IPR045210">
    <property type="entry name" value="RING-Ubox_PUB"/>
</dbReference>
<dbReference type="CDD" id="cd16664">
    <property type="entry name" value="RING-Ubox_PUB"/>
    <property type="match status" value="1"/>
</dbReference>
<evidence type="ECO:0000256" key="5">
    <source>
        <dbReference type="ARBA" id="ARBA00022737"/>
    </source>
</evidence>
<proteinExistence type="predicted"/>
<keyword evidence="6" id="KW-0833">Ubl conjugation pathway</keyword>
<evidence type="ECO:0000256" key="2">
    <source>
        <dbReference type="ARBA" id="ARBA00004906"/>
    </source>
</evidence>
<evidence type="ECO:0000256" key="1">
    <source>
        <dbReference type="ARBA" id="ARBA00000900"/>
    </source>
</evidence>
<evidence type="ECO:0000256" key="3">
    <source>
        <dbReference type="ARBA" id="ARBA00012483"/>
    </source>
</evidence>
<name>A0AAN9IDT1_CROPI</name>
<dbReference type="Pfam" id="PF25598">
    <property type="entry name" value="ARM_PUB"/>
    <property type="match status" value="1"/>
</dbReference>
<keyword evidence="5" id="KW-0677">Repeat</keyword>
<dbReference type="InterPro" id="IPR011989">
    <property type="entry name" value="ARM-like"/>
</dbReference>
<evidence type="ECO:0000256" key="7">
    <source>
        <dbReference type="PROSITE-ProRule" id="PRU00259"/>
    </source>
</evidence>
<protein>
    <recommendedName>
        <fullName evidence="3">RING-type E3 ubiquitin transferase</fullName>
        <ecNumber evidence="3">2.3.2.27</ecNumber>
    </recommendedName>
</protein>
<dbReference type="EC" id="2.3.2.27" evidence="3"/>
<evidence type="ECO:0000256" key="6">
    <source>
        <dbReference type="ARBA" id="ARBA00022786"/>
    </source>
</evidence>
<gene>
    <name evidence="10" type="ORF">RIF29_21812</name>
</gene>
<evidence type="ECO:0000256" key="4">
    <source>
        <dbReference type="ARBA" id="ARBA00022679"/>
    </source>
</evidence>
<feature type="domain" description="U-box" evidence="9">
    <location>
        <begin position="166"/>
        <end position="240"/>
    </location>
</feature>
<evidence type="ECO:0000313" key="10">
    <source>
        <dbReference type="EMBL" id="KAK7269096.1"/>
    </source>
</evidence>
<keyword evidence="4" id="KW-0808">Transferase</keyword>
<dbReference type="PANTHER" id="PTHR23315">
    <property type="entry name" value="U BOX DOMAIN-CONTAINING"/>
    <property type="match status" value="1"/>
</dbReference>
<dbReference type="PROSITE" id="PS50176">
    <property type="entry name" value="ARM_REPEAT"/>
    <property type="match status" value="1"/>
</dbReference>
<keyword evidence="11" id="KW-1185">Reference proteome</keyword>
<sequence length="559" mass="61992">MATMKTVEAEGDKIQKHILHAVGNRIHNYCFILFLRFMKSLHSSSDSARVPCYAVLCETNNTEKNVTKAIITPNINGIPVKENIIEIVTQLMVDHMSTALIIRNKITQFFVMAFAGLESMLKEQLRETVKIILDSNDYTLENLDDAKTILSSMKDFKCATALDNVPVPPEFRCPLSGKLMADPVILSTGRTYDKPFIEKWLKEGHNFCPLTREALSNSILIPNRLVQRMISQWRKDHGFDEIPVPIGIVDGEGSTKDKEEVTDEDTERLHSLLLNLTLSHSDQKEAAKELRQLSKTKASFRAIFGKPDLIQQLLRPLLASGAPMDPELHEDLITTVHNISIHADNKRLLAKNETVISCLVESLKPAGTQTTIHARANAAAAIFSLSSVYSNKRIIGRSGAIRYLVDLLEEGHPVAMKDAAHALFNLCLTSGNRERTTREGGVQVIMNKIAERKLVDEMLSLLALLSSHSKATEALSNHGAVKFVLGIMKGLPEASKENCVAILHAICFSDETKLKEIEDNEAANHTLFKVSQSGTERAKRKANAILHKIQKPSSSNPAT</sequence>
<organism evidence="10 11">
    <name type="scientific">Crotalaria pallida</name>
    <name type="common">Smooth rattlebox</name>
    <name type="synonym">Crotalaria striata</name>
    <dbReference type="NCBI Taxonomy" id="3830"/>
    <lineage>
        <taxon>Eukaryota</taxon>
        <taxon>Viridiplantae</taxon>
        <taxon>Streptophyta</taxon>
        <taxon>Embryophyta</taxon>
        <taxon>Tracheophyta</taxon>
        <taxon>Spermatophyta</taxon>
        <taxon>Magnoliopsida</taxon>
        <taxon>eudicotyledons</taxon>
        <taxon>Gunneridae</taxon>
        <taxon>Pentapetalae</taxon>
        <taxon>rosids</taxon>
        <taxon>fabids</taxon>
        <taxon>Fabales</taxon>
        <taxon>Fabaceae</taxon>
        <taxon>Papilionoideae</taxon>
        <taxon>50 kb inversion clade</taxon>
        <taxon>genistoids sensu lato</taxon>
        <taxon>core genistoids</taxon>
        <taxon>Crotalarieae</taxon>
        <taxon>Crotalaria</taxon>
    </lineage>
</organism>
<dbReference type="InterPro" id="IPR000225">
    <property type="entry name" value="Armadillo"/>
</dbReference>
<dbReference type="SUPFAM" id="SSF48371">
    <property type="entry name" value="ARM repeat"/>
    <property type="match status" value="1"/>
</dbReference>
<dbReference type="PROSITE" id="PS51698">
    <property type="entry name" value="U_BOX"/>
    <property type="match status" value="1"/>
</dbReference>
<dbReference type="SMART" id="SM00504">
    <property type="entry name" value="Ubox"/>
    <property type="match status" value="1"/>
</dbReference>
<dbReference type="AlphaFoldDB" id="A0AAN9IDT1"/>
<comment type="caution">
    <text evidence="10">The sequence shown here is derived from an EMBL/GenBank/DDBJ whole genome shotgun (WGS) entry which is preliminary data.</text>
</comment>
<dbReference type="SUPFAM" id="SSF57850">
    <property type="entry name" value="RING/U-box"/>
    <property type="match status" value="1"/>
</dbReference>
<comment type="catalytic activity">
    <reaction evidence="1">
        <text>S-ubiquitinyl-[E2 ubiquitin-conjugating enzyme]-L-cysteine + [acceptor protein]-L-lysine = [E2 ubiquitin-conjugating enzyme]-L-cysteine + N(6)-ubiquitinyl-[acceptor protein]-L-lysine.</text>
        <dbReference type="EC" id="2.3.2.27"/>
    </reaction>
</comment>
<dbReference type="InterPro" id="IPR058678">
    <property type="entry name" value="ARM_PUB"/>
</dbReference>
<comment type="pathway">
    <text evidence="2">Protein modification; protein ubiquitination.</text>
</comment>
<feature type="repeat" description="ARM" evidence="7">
    <location>
        <begin position="399"/>
        <end position="441"/>
    </location>
</feature>
<dbReference type="Pfam" id="PF04564">
    <property type="entry name" value="U-box"/>
    <property type="match status" value="1"/>
</dbReference>
<feature type="region of interest" description="Disordered" evidence="8">
    <location>
        <begin position="532"/>
        <end position="559"/>
    </location>
</feature>
<evidence type="ECO:0000256" key="8">
    <source>
        <dbReference type="SAM" id="MobiDB-lite"/>
    </source>
</evidence>
<dbReference type="GO" id="GO:0016567">
    <property type="term" value="P:protein ubiquitination"/>
    <property type="evidence" value="ECO:0007669"/>
    <property type="project" value="InterPro"/>
</dbReference>
<evidence type="ECO:0000259" key="9">
    <source>
        <dbReference type="PROSITE" id="PS51698"/>
    </source>
</evidence>
<dbReference type="Gene3D" id="3.30.40.10">
    <property type="entry name" value="Zinc/RING finger domain, C3HC4 (zinc finger)"/>
    <property type="match status" value="1"/>
</dbReference>
<dbReference type="EMBL" id="JAYWIO010000004">
    <property type="protein sequence ID" value="KAK7269096.1"/>
    <property type="molecule type" value="Genomic_DNA"/>
</dbReference>
<dbReference type="InterPro" id="IPR003613">
    <property type="entry name" value="Ubox_domain"/>
</dbReference>
<dbReference type="Proteomes" id="UP001372338">
    <property type="component" value="Unassembled WGS sequence"/>
</dbReference>
<accession>A0AAN9IDT1</accession>
<evidence type="ECO:0000313" key="11">
    <source>
        <dbReference type="Proteomes" id="UP001372338"/>
    </source>
</evidence>
<dbReference type="PANTHER" id="PTHR23315:SF335">
    <property type="entry name" value="RING-TYPE E3 UBIQUITIN TRANSFERASE"/>
    <property type="match status" value="1"/>
</dbReference>
<dbReference type="Gene3D" id="1.25.10.10">
    <property type="entry name" value="Leucine-rich Repeat Variant"/>
    <property type="match status" value="1"/>
</dbReference>
<reference evidence="10 11" key="1">
    <citation type="submission" date="2024-01" db="EMBL/GenBank/DDBJ databases">
        <title>The genomes of 5 underutilized Papilionoideae crops provide insights into root nodulation and disease resistanc.</title>
        <authorList>
            <person name="Yuan L."/>
        </authorList>
    </citation>
    <scope>NUCLEOTIDE SEQUENCE [LARGE SCALE GENOMIC DNA]</scope>
    <source>
        <strain evidence="10">ZHUSHIDOU_FW_LH</strain>
        <tissue evidence="10">Leaf</tissue>
    </source>
</reference>